<reference evidence="4" key="1">
    <citation type="submission" date="1997-05" db="EMBL/GenBank/DDBJ databases">
        <title>The sequence of BAC F21M12 from Arabidopsis thaliana chromosome 1.</title>
        <authorList>
            <person name="Vysotskaia V.S."/>
            <person name="Osborne B.I."/>
            <person name="Toriumi M."/>
            <person name="Yu G."/>
            <person name="Oji O."/>
            <person name="Shen Y.K."/>
            <person name="Araujo R."/>
            <person name="Au M."/>
            <person name="Buehler E."/>
            <person name="Conway A.B."/>
            <person name="Conway A.R."/>
            <person name="Dewar K."/>
            <person name="Feng J."/>
            <person name="Kim C."/>
            <person name="Kurtz D."/>
            <person name="Li Y."/>
            <person name="Shinn P."/>
            <person name="Sun H."/>
            <person name="Davis R.W."/>
            <person name="Ecker J.R."/>
            <person name="Federspiel N.A."/>
            <person name="Theologis A."/>
        </authorList>
    </citation>
    <scope>NUCLEOTIDE SEQUENCE</scope>
</reference>
<dbReference type="CAZy" id="PL4">
    <property type="family name" value="Polysaccharide Lyase Family 4"/>
</dbReference>
<feature type="domain" description="Rhamnogalacturonan lyase" evidence="3">
    <location>
        <begin position="328"/>
        <end position="397"/>
    </location>
</feature>
<dbReference type="InterPro" id="IPR010325">
    <property type="entry name" value="Rhamnogal_lyase"/>
</dbReference>
<dbReference type="SUPFAM" id="SSF49452">
    <property type="entry name" value="Starch-binding domain-like"/>
    <property type="match status" value="1"/>
</dbReference>
<keyword evidence="1" id="KW-0732">Signal</keyword>
<evidence type="ECO:0000313" key="4">
    <source>
        <dbReference type="EMBL" id="AAB60742.1"/>
    </source>
</evidence>
<dbReference type="GO" id="GO:0030246">
    <property type="term" value="F:carbohydrate binding"/>
    <property type="evidence" value="ECO:0007669"/>
    <property type="project" value="InterPro"/>
</dbReference>
<dbReference type="InterPro" id="IPR029411">
    <property type="entry name" value="RG-lyase_III"/>
</dbReference>
<sequence>MSYVKLQLHDKGNHVVMDNGIARVTLSKPDGIVTGIEYNGIDNLLEVLNEEVNRGLNWIMHCLCFIFRYWDLVWGGSGTAGGFDVIKGSNFEVIVKNEEQIELSFTRKWDPSQEGKAVPLNIDKRFVMLSGSSGFYTYAIYEHLKEWPAFSLAETRIAFKLRKEKFHYMAVTDDRQRFMPLPDDRLPDRGQALAYPEAVLLVNPLESQFKGEVKFIHFFFLFKIIREKLFSCVRSWEDLVPKFSEGEAWKKVFGPVFVYLNSSTDDDNDPLWLWQDAKSQMNVEAESWPYSFPASDDYVKTEQRGNVVGRLLVQDRYVDKDFIAANRGYVGLAVPGAAGSWQRECKEYQFWTRTDEEGFFYISGIRPGQYNLYAWIPGFIGDYKYDDVITITSGCYIYVEDLVYQPPRNGATLWEIGFPDRSAAEFYVPDPNPKYINNLYQNHPDRF</sequence>
<dbReference type="InterPro" id="IPR029413">
    <property type="entry name" value="RG-lyase_II"/>
</dbReference>
<evidence type="ECO:0000259" key="2">
    <source>
        <dbReference type="Pfam" id="PF14683"/>
    </source>
</evidence>
<name>O04511_ARATH</name>
<dbReference type="PIR" id="C86233">
    <property type="entry name" value="C86233"/>
</dbReference>
<dbReference type="InterPro" id="IPR051850">
    <property type="entry name" value="Polysacch_Lyase_4"/>
</dbReference>
<dbReference type="EMBL" id="AC000132">
    <property type="protein sequence ID" value="AAB60742.1"/>
    <property type="molecule type" value="Genomic_DNA"/>
</dbReference>
<protein>
    <submittedName>
        <fullName evidence="4">F21M12.28 protein</fullName>
    </submittedName>
</protein>
<dbReference type="AlphaFoldDB" id="O04511"/>
<evidence type="ECO:0000259" key="3">
    <source>
        <dbReference type="Pfam" id="PF14686"/>
    </source>
</evidence>
<reference evidence="4" key="2">
    <citation type="submission" date="1997-06" db="EMBL/GenBank/DDBJ databases">
        <authorList>
            <person name="Theologis"/>
        </authorList>
    </citation>
    <scope>NUCLEOTIDE SEQUENCE</scope>
</reference>
<dbReference type="Pfam" id="PF06045">
    <property type="entry name" value="Rhamnogal_lyase"/>
    <property type="match status" value="1"/>
</dbReference>
<proteinExistence type="predicted"/>
<organism evidence="4">
    <name type="scientific">Arabidopsis thaliana</name>
    <name type="common">Mouse-ear cress</name>
    <dbReference type="NCBI Taxonomy" id="3702"/>
    <lineage>
        <taxon>Eukaryota</taxon>
        <taxon>Viridiplantae</taxon>
        <taxon>Streptophyta</taxon>
        <taxon>Embryophyta</taxon>
        <taxon>Tracheophyta</taxon>
        <taxon>Spermatophyta</taxon>
        <taxon>Magnoliopsida</taxon>
        <taxon>eudicotyledons</taxon>
        <taxon>Gunneridae</taxon>
        <taxon>Pentapetalae</taxon>
        <taxon>rosids</taxon>
        <taxon>malvids</taxon>
        <taxon>Brassicales</taxon>
        <taxon>Brassicaceae</taxon>
        <taxon>Camelineae</taxon>
        <taxon>Arabidopsis</taxon>
    </lineage>
</organism>
<evidence type="ECO:0000256" key="1">
    <source>
        <dbReference type="ARBA" id="ARBA00022729"/>
    </source>
</evidence>
<dbReference type="InterPro" id="IPR013784">
    <property type="entry name" value="Carb-bd-like_fold"/>
</dbReference>
<dbReference type="PANTHER" id="PTHR32018:SF1">
    <property type="entry name" value="RHAMNOGALACTURONAN ENDOLYASE"/>
    <property type="match status" value="1"/>
</dbReference>
<accession>O04511</accession>
<dbReference type="Gene3D" id="2.60.40.1120">
    <property type="entry name" value="Carboxypeptidase-like, regulatory domain"/>
    <property type="match status" value="1"/>
</dbReference>
<feature type="domain" description="Rhamnogalacturonan lyase" evidence="2">
    <location>
        <begin position="412"/>
        <end position="445"/>
    </location>
</feature>
<dbReference type="CDD" id="cd10316">
    <property type="entry name" value="RGL4_M"/>
    <property type="match status" value="1"/>
</dbReference>
<dbReference type="Pfam" id="PF14683">
    <property type="entry name" value="CBM-like"/>
    <property type="match status" value="1"/>
</dbReference>
<dbReference type="PANTHER" id="PTHR32018">
    <property type="entry name" value="RHAMNOGALACTURONATE LYASE FAMILY PROTEIN"/>
    <property type="match status" value="1"/>
</dbReference>
<reference key="3">
    <citation type="journal article" date="2000" name="Nature">
        <title>Sequence and analysis of chromosome 1 of the plant Arabidopsis thaliana.</title>
        <authorList>
            <person name="Theologis A."/>
            <person name="Ecker J.R."/>
            <person name="Palm C.J."/>
            <person name="Federspiel N.A."/>
            <person name="Kaul S."/>
            <person name="White O."/>
            <person name="Alonso J."/>
            <person name="Altafi H."/>
            <person name="Araujo R."/>
            <person name="Bowman C.L."/>
            <person name="Brooks S.Y."/>
            <person name="Buehler E."/>
            <person name="Chan A."/>
            <person name="Chao Q."/>
            <person name="Chen H."/>
            <person name="Cheuk R.F."/>
            <person name="Chin C.W."/>
            <person name="Chung M.K."/>
            <person name="Conn L."/>
            <person name="Conway A.B."/>
            <person name="Conway A.R."/>
            <person name="Creasy T.H."/>
            <person name="Dewar K."/>
            <person name="Dunn P."/>
            <person name="Etgu P."/>
            <person name="Feldblyum T.V."/>
            <person name="Feng J."/>
            <person name="Fong B."/>
            <person name="Fujii C.Y."/>
            <person name="Gill J.E."/>
            <person name="Goldsmith A.D."/>
            <person name="Haas B."/>
            <person name="Hansen N.F."/>
            <person name="Hughes B."/>
            <person name="Huizar L."/>
            <person name="Hunter J.L."/>
            <person name="Jenkins J."/>
            <person name="Johnson-Hopson C."/>
            <person name="Khan S."/>
            <person name="Khaykin E."/>
            <person name="Kim C.J."/>
            <person name="Koo H.L."/>
            <person name="Kremenetskaia I."/>
            <person name="Kurtz D.B."/>
            <person name="Kwan A."/>
            <person name="Lam B."/>
            <person name="Langin-Hooper S."/>
            <person name="Lee A."/>
            <person name="Lee J.M."/>
            <person name="Lenz C.A."/>
            <person name="Li J.H."/>
            <person name="Li Y."/>
            <person name="Lin X."/>
            <person name="Liu S.X."/>
            <person name="Liu Z.A."/>
            <person name="Luros J.S."/>
            <person name="Maiti R."/>
            <person name="Marziali A."/>
            <person name="Militscher J."/>
            <person name="Miranda M."/>
            <person name="Nguyen M."/>
            <person name="Nierman W.C."/>
            <person name="Osborne B.I."/>
            <person name="Pai G."/>
            <person name="Peterson J."/>
            <person name="Pham P.K."/>
            <person name="Rizzo M."/>
            <person name="Rooney T."/>
            <person name="Rowley D."/>
            <person name="Sakano H."/>
            <person name="Salzberg S.L."/>
            <person name="Schwartz J.R."/>
            <person name="Shinn P."/>
            <person name="Southwick A.M."/>
            <person name="Sun H."/>
            <person name="Tallon L.J."/>
            <person name="Tambunga G."/>
            <person name="Toriumi M.J."/>
            <person name="Town C.D."/>
            <person name="Utterback T."/>
            <person name="Van Aken S."/>
            <person name="Vaysberg M."/>
            <person name="Vysotskaia V.S."/>
            <person name="Walker M."/>
            <person name="Wu D."/>
            <person name="Yu G."/>
            <person name="Fraser C.M."/>
            <person name="Venter J.C."/>
            <person name="Davis R.W."/>
        </authorList>
    </citation>
    <scope>NUCLEOTIDE SEQUENCE [LARGE SCALE GENOMIC DNA]</scope>
    <source>
        <strain>cv. Columbia</strain>
    </source>
</reference>
<gene>
    <name evidence="4" type="primary">F21M12.28</name>
</gene>
<dbReference type="ExpressionAtlas" id="O04511">
    <property type="expression patterns" value="baseline and differential"/>
</dbReference>
<dbReference type="Pfam" id="PF14686">
    <property type="entry name" value="fn3_3"/>
    <property type="match status" value="1"/>
</dbReference>
<dbReference type="FunFam" id="2.60.40.1120:FF:000033">
    <property type="entry name" value="Rhamnogalacturonate lyase B"/>
    <property type="match status" value="1"/>
</dbReference>